<organism evidence="8 9">
    <name type="scientific">Ensete ventricosum</name>
    <name type="common">Abyssinian banana</name>
    <name type="synonym">Musa ensete</name>
    <dbReference type="NCBI Taxonomy" id="4639"/>
    <lineage>
        <taxon>Eukaryota</taxon>
        <taxon>Viridiplantae</taxon>
        <taxon>Streptophyta</taxon>
        <taxon>Embryophyta</taxon>
        <taxon>Tracheophyta</taxon>
        <taxon>Spermatophyta</taxon>
        <taxon>Magnoliopsida</taxon>
        <taxon>Liliopsida</taxon>
        <taxon>Zingiberales</taxon>
        <taxon>Musaceae</taxon>
        <taxon>Ensete</taxon>
    </lineage>
</organism>
<dbReference type="AlphaFoldDB" id="A0A427B112"/>
<keyword evidence="4" id="KW-0997">Cell inner membrane</keyword>
<dbReference type="Pfam" id="PF03222">
    <property type="entry name" value="Trp_Tyr_perm"/>
    <property type="match status" value="1"/>
</dbReference>
<evidence type="ECO:0000256" key="6">
    <source>
        <dbReference type="ARBA" id="ARBA00022989"/>
    </source>
</evidence>
<keyword evidence="6" id="KW-1133">Transmembrane helix</keyword>
<keyword evidence="3" id="KW-1003">Cell membrane</keyword>
<name>A0A427B112_ENSVE</name>
<gene>
    <name evidence="8" type="ORF">B296_00014580</name>
</gene>
<evidence type="ECO:0000256" key="2">
    <source>
        <dbReference type="ARBA" id="ARBA00022448"/>
    </source>
</evidence>
<keyword evidence="7" id="KW-0472">Membrane</keyword>
<comment type="caution">
    <text evidence="8">The sequence shown here is derived from an EMBL/GenBank/DDBJ whole genome shotgun (WGS) entry which is preliminary data.</text>
</comment>
<evidence type="ECO:0000256" key="3">
    <source>
        <dbReference type="ARBA" id="ARBA00022475"/>
    </source>
</evidence>
<keyword evidence="2" id="KW-0813">Transport</keyword>
<evidence type="ECO:0000256" key="5">
    <source>
        <dbReference type="ARBA" id="ARBA00022692"/>
    </source>
</evidence>
<dbReference type="InterPro" id="IPR018227">
    <property type="entry name" value="Amino_acid_transport_2"/>
</dbReference>
<dbReference type="PANTHER" id="PTHR32195:SF26">
    <property type="entry name" value="TRYPTOPHAN OR TYROSINE TRANSPORTER PROTEIN"/>
    <property type="match status" value="1"/>
</dbReference>
<dbReference type="Proteomes" id="UP000287651">
    <property type="component" value="Unassembled WGS sequence"/>
</dbReference>
<evidence type="ECO:0000313" key="9">
    <source>
        <dbReference type="Proteomes" id="UP000287651"/>
    </source>
</evidence>
<evidence type="ECO:0000256" key="7">
    <source>
        <dbReference type="ARBA" id="ARBA00023136"/>
    </source>
</evidence>
<comment type="subcellular location">
    <subcellularLocation>
        <location evidence="1">Cell inner membrane</location>
        <topology evidence="1">Multi-pass membrane protein</topology>
    </subcellularLocation>
</comment>
<evidence type="ECO:0000256" key="1">
    <source>
        <dbReference type="ARBA" id="ARBA00004429"/>
    </source>
</evidence>
<proteinExistence type="predicted"/>
<feature type="non-terminal residue" evidence="8">
    <location>
        <position position="1"/>
    </location>
</feature>
<keyword evidence="5" id="KW-0812">Transmembrane</keyword>
<sequence>GTGRSDGIDPSCFFLFFLSAARFPTRLRFPLKKTSSDLPRHSYDPKAPGTLRVSMAMRTLGNFGVQAACWSYIFIHYALLVAYVARSSEILTNTFNIPLYEDSI</sequence>
<accession>A0A427B112</accession>
<dbReference type="EMBL" id="AMZH03000743">
    <property type="protein sequence ID" value="RRT82201.1"/>
    <property type="molecule type" value="Genomic_DNA"/>
</dbReference>
<dbReference type="GO" id="GO:0003333">
    <property type="term" value="P:amino acid transmembrane transport"/>
    <property type="evidence" value="ECO:0007669"/>
    <property type="project" value="InterPro"/>
</dbReference>
<dbReference type="GO" id="GO:0005886">
    <property type="term" value="C:plasma membrane"/>
    <property type="evidence" value="ECO:0007669"/>
    <property type="project" value="UniProtKB-SubCell"/>
</dbReference>
<reference evidence="8 9" key="1">
    <citation type="journal article" date="2014" name="Agronomy (Basel)">
        <title>A Draft Genome Sequence for Ensete ventricosum, the Drought-Tolerant Tree Against Hunger.</title>
        <authorList>
            <person name="Harrison J."/>
            <person name="Moore K.A."/>
            <person name="Paszkiewicz K."/>
            <person name="Jones T."/>
            <person name="Grant M."/>
            <person name="Ambacheew D."/>
            <person name="Muzemil S."/>
            <person name="Studholme D.J."/>
        </authorList>
    </citation>
    <scope>NUCLEOTIDE SEQUENCE [LARGE SCALE GENOMIC DNA]</scope>
</reference>
<protein>
    <submittedName>
        <fullName evidence="8">Uncharacterized protein</fullName>
    </submittedName>
</protein>
<dbReference type="PANTHER" id="PTHR32195">
    <property type="entry name" value="OS07G0662800 PROTEIN"/>
    <property type="match status" value="1"/>
</dbReference>
<evidence type="ECO:0000256" key="4">
    <source>
        <dbReference type="ARBA" id="ARBA00022519"/>
    </source>
</evidence>
<evidence type="ECO:0000313" key="8">
    <source>
        <dbReference type="EMBL" id="RRT82201.1"/>
    </source>
</evidence>